<proteinExistence type="predicted"/>
<reference evidence="1" key="2">
    <citation type="journal article" date="2015" name="Data Brief">
        <title>Shoot transcriptome of the giant reed, Arundo donax.</title>
        <authorList>
            <person name="Barrero R.A."/>
            <person name="Guerrero F.D."/>
            <person name="Moolhuijzen P."/>
            <person name="Goolsby J.A."/>
            <person name="Tidwell J."/>
            <person name="Bellgard S.E."/>
            <person name="Bellgard M.I."/>
        </authorList>
    </citation>
    <scope>NUCLEOTIDE SEQUENCE</scope>
    <source>
        <tissue evidence="1">Shoot tissue taken approximately 20 cm above the soil surface</tissue>
    </source>
</reference>
<protein>
    <submittedName>
        <fullName evidence="1">Uncharacterized protein</fullName>
    </submittedName>
</protein>
<dbReference type="PROSITE" id="PS51257">
    <property type="entry name" value="PROKAR_LIPOPROTEIN"/>
    <property type="match status" value="1"/>
</dbReference>
<sequence>MISLFKLNEQAPLGNAVSGCTVQNILK</sequence>
<name>A0A0A9H402_ARUDO</name>
<accession>A0A0A9H402</accession>
<dbReference type="EMBL" id="GBRH01167377">
    <property type="protein sequence ID" value="JAE30519.1"/>
    <property type="molecule type" value="Transcribed_RNA"/>
</dbReference>
<evidence type="ECO:0000313" key="1">
    <source>
        <dbReference type="EMBL" id="JAE30519.1"/>
    </source>
</evidence>
<organism evidence="1">
    <name type="scientific">Arundo donax</name>
    <name type="common">Giant reed</name>
    <name type="synonym">Donax arundinaceus</name>
    <dbReference type="NCBI Taxonomy" id="35708"/>
    <lineage>
        <taxon>Eukaryota</taxon>
        <taxon>Viridiplantae</taxon>
        <taxon>Streptophyta</taxon>
        <taxon>Embryophyta</taxon>
        <taxon>Tracheophyta</taxon>
        <taxon>Spermatophyta</taxon>
        <taxon>Magnoliopsida</taxon>
        <taxon>Liliopsida</taxon>
        <taxon>Poales</taxon>
        <taxon>Poaceae</taxon>
        <taxon>PACMAD clade</taxon>
        <taxon>Arundinoideae</taxon>
        <taxon>Arundineae</taxon>
        <taxon>Arundo</taxon>
    </lineage>
</organism>
<dbReference type="AlphaFoldDB" id="A0A0A9H402"/>
<reference evidence="1" key="1">
    <citation type="submission" date="2014-09" db="EMBL/GenBank/DDBJ databases">
        <authorList>
            <person name="Magalhaes I.L.F."/>
            <person name="Oliveira U."/>
            <person name="Santos F.R."/>
            <person name="Vidigal T.H.D.A."/>
            <person name="Brescovit A.D."/>
            <person name="Santos A.J."/>
        </authorList>
    </citation>
    <scope>NUCLEOTIDE SEQUENCE</scope>
    <source>
        <tissue evidence="1">Shoot tissue taken approximately 20 cm above the soil surface</tissue>
    </source>
</reference>